<feature type="repeat" description="ANK" evidence="3">
    <location>
        <begin position="269"/>
        <end position="301"/>
    </location>
</feature>
<name>A0A2C9JQ62_BIOGL</name>
<dbReference type="EnsemblMetazoa" id="BGLB006230-RC">
    <property type="protein sequence ID" value="BGLB006230-PC"/>
    <property type="gene ID" value="BGLB006230"/>
</dbReference>
<dbReference type="AlphaFoldDB" id="A0A2C9JQ62"/>
<dbReference type="Gene3D" id="1.25.40.20">
    <property type="entry name" value="Ankyrin repeat-containing domain"/>
    <property type="match status" value="6"/>
</dbReference>
<dbReference type="GO" id="GO:0006396">
    <property type="term" value="P:RNA processing"/>
    <property type="evidence" value="ECO:0007669"/>
    <property type="project" value="TreeGrafter"/>
</dbReference>
<feature type="repeat" description="ANK" evidence="3">
    <location>
        <begin position="571"/>
        <end position="605"/>
    </location>
</feature>
<evidence type="ECO:0000313" key="5">
    <source>
        <dbReference type="Proteomes" id="UP000076420"/>
    </source>
</evidence>
<protein>
    <submittedName>
        <fullName evidence="4">Uncharacterized protein</fullName>
    </submittedName>
</protein>
<evidence type="ECO:0000256" key="3">
    <source>
        <dbReference type="PROSITE-ProRule" id="PRU00023"/>
    </source>
</evidence>
<dbReference type="InterPro" id="IPR036770">
    <property type="entry name" value="Ankyrin_rpt-contain_sf"/>
</dbReference>
<feature type="repeat" description="ANK" evidence="3">
    <location>
        <begin position="171"/>
        <end position="203"/>
    </location>
</feature>
<keyword evidence="2 3" id="KW-0040">ANK repeat</keyword>
<dbReference type="KEGG" id="bgt:106063400"/>
<proteinExistence type="predicted"/>
<dbReference type="PROSITE" id="PS50088">
    <property type="entry name" value="ANK_REPEAT"/>
    <property type="match status" value="9"/>
</dbReference>
<feature type="repeat" description="ANK" evidence="3">
    <location>
        <begin position="138"/>
        <end position="170"/>
    </location>
</feature>
<dbReference type="SUPFAM" id="SSF48403">
    <property type="entry name" value="Ankyrin repeat"/>
    <property type="match status" value="2"/>
</dbReference>
<dbReference type="OrthoDB" id="20872at2759"/>
<dbReference type="VEuPathDB" id="VectorBase:BGLAX_046052"/>
<feature type="repeat" description="ANK" evidence="3">
    <location>
        <begin position="39"/>
        <end position="71"/>
    </location>
</feature>
<gene>
    <name evidence="4" type="primary">106063400</name>
</gene>
<dbReference type="VEuPathDB" id="VectorBase:BGLB006230"/>
<dbReference type="SMART" id="SM00248">
    <property type="entry name" value="ANK"/>
    <property type="match status" value="16"/>
</dbReference>
<dbReference type="PANTHER" id="PTHR24141:SF1">
    <property type="entry name" value="2-5A-DEPENDENT RIBONUCLEASE"/>
    <property type="match status" value="1"/>
</dbReference>
<dbReference type="GO" id="GO:0003723">
    <property type="term" value="F:RNA binding"/>
    <property type="evidence" value="ECO:0007669"/>
    <property type="project" value="TreeGrafter"/>
</dbReference>
<feature type="repeat" description="ANK" evidence="3">
    <location>
        <begin position="236"/>
        <end position="268"/>
    </location>
</feature>
<dbReference type="STRING" id="6526.A0A2C9JQ62"/>
<dbReference type="PANTHER" id="PTHR24141">
    <property type="entry name" value="2-5A-DEPENDENT RIBONUCLEASE"/>
    <property type="match status" value="1"/>
</dbReference>
<feature type="repeat" description="ANK" evidence="3">
    <location>
        <begin position="337"/>
        <end position="369"/>
    </location>
</feature>
<dbReference type="InterPro" id="IPR002110">
    <property type="entry name" value="Ankyrin_rpt"/>
</dbReference>
<dbReference type="Proteomes" id="UP000076420">
    <property type="component" value="Unassembled WGS sequence"/>
</dbReference>
<accession>A0A2C9JQ62</accession>
<evidence type="ECO:0000256" key="1">
    <source>
        <dbReference type="ARBA" id="ARBA00022737"/>
    </source>
</evidence>
<dbReference type="PROSITE" id="PS50297">
    <property type="entry name" value="ANK_REP_REGION"/>
    <property type="match status" value="6"/>
</dbReference>
<evidence type="ECO:0000256" key="2">
    <source>
        <dbReference type="ARBA" id="ARBA00023043"/>
    </source>
</evidence>
<dbReference type="Pfam" id="PF00023">
    <property type="entry name" value="Ank"/>
    <property type="match status" value="1"/>
</dbReference>
<sequence>MNEKTRPSDLFKMACEGDVGVLKKYVTDTSFHIDTSDTLNKTALWFAVGSGEEIAVKTLLEAGANINKRHRSMQTVLMLAVDKGNSNMTNLLIQCGAELDNVDAYGMTAAMIATQNNHIQCLKLLVSHRCNLEVKDIRGKTALILAIDEGHPDCLKTLIRSGASLQSIDYNGGTPLFRCILTCHSKCLKILIRSGIELNALDRQGRSAVMACINRELECLSTLILAGADVNLSDRKFRTPLIIAVKLQDFQAFSLLIQEGANLDIQDYHGNTALMRATKAGLVSYLDLLLQGGANTQLRNFAGKDALDLAVLKRNDNCLNCLLFNTHNFNVNAQCNLGRTALMYACSLCDEHLIKMLIHSGSNVNLKDFEGKTALMYLVDKYDVRKKVKTTQQISSIDVCVTILLNAGADVNSCDLNGRTTLMLAAAYSDSSLDTLLTSGANISALNAEGRNVLFYAASNQLHNHIEFLVERGGDIHLPDKNNETLLMYVIKLRPHTIVRMNKHVRTAADVKAELYFISMLETVLRCGSDIHMLDKTCTSAFMYAIKYSLDFPQLQLLLNYGADINVVNKHGHSALSLSISTSQDCESLVRFLLEHGADPNIGMYEGKSPFSLGIFYRNIAVLDLLSSHKMFKFQFEDIRYLIVYGEKDFLQRLISKGFTPAIKYSLVSDRRFSLIATSYHANAIGFLKYFLAVSYLTIHDTVKPPLNEDFSFTEKRWAQKVQREEICKLLDNFYSQPWPLSKLCFITVSSLLGYGNDRKERVMSCPLPMKLKSMLMFQEPVVKLCGSLWDSIPLYFDAASYESSSSPRPLLYYWPTGQRLVQCKNCEHCSDICFRFL</sequence>
<evidence type="ECO:0000313" key="4">
    <source>
        <dbReference type="EnsemblMetazoa" id="BGLB006230-PC"/>
    </source>
</evidence>
<dbReference type="GO" id="GO:0004540">
    <property type="term" value="F:RNA nuclease activity"/>
    <property type="evidence" value="ECO:0007669"/>
    <property type="project" value="TreeGrafter"/>
</dbReference>
<keyword evidence="1" id="KW-0677">Repeat</keyword>
<feature type="repeat" description="ANK" evidence="3">
    <location>
        <begin position="72"/>
        <end position="104"/>
    </location>
</feature>
<reference evidence="4" key="1">
    <citation type="submission" date="2020-05" db="UniProtKB">
        <authorList>
            <consortium name="EnsemblMetazoa"/>
        </authorList>
    </citation>
    <scope>IDENTIFICATION</scope>
    <source>
        <strain evidence="4">BB02</strain>
    </source>
</reference>
<feature type="repeat" description="ANK" evidence="3">
    <location>
        <begin position="449"/>
        <end position="481"/>
    </location>
</feature>
<dbReference type="Pfam" id="PF12796">
    <property type="entry name" value="Ank_2"/>
    <property type="match status" value="5"/>
</dbReference>
<organism evidence="4 5">
    <name type="scientific">Biomphalaria glabrata</name>
    <name type="common">Bloodfluke planorb</name>
    <name type="synonym">Freshwater snail</name>
    <dbReference type="NCBI Taxonomy" id="6526"/>
    <lineage>
        <taxon>Eukaryota</taxon>
        <taxon>Metazoa</taxon>
        <taxon>Spiralia</taxon>
        <taxon>Lophotrochozoa</taxon>
        <taxon>Mollusca</taxon>
        <taxon>Gastropoda</taxon>
        <taxon>Heterobranchia</taxon>
        <taxon>Euthyneura</taxon>
        <taxon>Panpulmonata</taxon>
        <taxon>Hygrophila</taxon>
        <taxon>Lymnaeoidea</taxon>
        <taxon>Planorbidae</taxon>
        <taxon>Biomphalaria</taxon>
    </lineage>
</organism>